<evidence type="ECO:0000256" key="13">
    <source>
        <dbReference type="PIRSR" id="PIRSR603542-2"/>
    </source>
</evidence>
<evidence type="ECO:0000256" key="12">
    <source>
        <dbReference type="PIRSR" id="PIRSR603542-1"/>
    </source>
</evidence>
<feature type="domain" description="4'-phosphopantetheinyl transferase" evidence="14">
    <location>
        <begin position="103"/>
        <end position="189"/>
    </location>
</feature>
<dbReference type="PRINTS" id="PR01399">
    <property type="entry name" value="ENTSNTHTASED"/>
</dbReference>
<evidence type="ECO:0000259" key="15">
    <source>
        <dbReference type="Pfam" id="PF17837"/>
    </source>
</evidence>
<feature type="binding site" evidence="12">
    <location>
        <position position="46"/>
    </location>
    <ligand>
        <name>CoA</name>
        <dbReference type="ChEBI" id="CHEBI:57287"/>
    </ligand>
</feature>
<feature type="domain" description="4'-phosphopantetheinyl transferase N-terminal" evidence="15">
    <location>
        <begin position="36"/>
        <end position="100"/>
    </location>
</feature>
<accession>A0A0J5M2I4</accession>
<dbReference type="GO" id="GO:0009239">
    <property type="term" value="P:enterobactin biosynthetic process"/>
    <property type="evidence" value="ECO:0007669"/>
    <property type="project" value="UniProtKB-UniPathway"/>
</dbReference>
<evidence type="ECO:0000256" key="3">
    <source>
        <dbReference type="ARBA" id="ARBA00008342"/>
    </source>
</evidence>
<sequence length="215" mass="23165">MHIHHSILTLAGINLHRIDFDPATLTDADLHWLPHRAALDRAVTKRRAEHLAGRIAAFRALQAHGIDHIAGIGERRRPLWPAGWFGSISHCEGCALAAVAKSPVGVDIEKVMAAEQCREMASGIVDAGEQKVLEESGLPFPLALTLAFSAKESLYKALSHRIAHLPEFSAGKVEALGASALTLRLNAGFDPALAGAVYRLPWRKSDDRVITLASG</sequence>
<proteinExistence type="inferred from homology"/>
<comment type="catalytic activity">
    <reaction evidence="10">
        <text>apo-[aryl-carrier protein] + CoA = holo-[aryl-carrier protein] + adenosine 3',5'-bisphosphate + H(+)</text>
        <dbReference type="Rhea" id="RHEA:48404"/>
        <dbReference type="Rhea" id="RHEA-COMP:15903"/>
        <dbReference type="Rhea" id="RHEA-COMP:17557"/>
        <dbReference type="ChEBI" id="CHEBI:15378"/>
        <dbReference type="ChEBI" id="CHEBI:29999"/>
        <dbReference type="ChEBI" id="CHEBI:57287"/>
        <dbReference type="ChEBI" id="CHEBI:58343"/>
        <dbReference type="ChEBI" id="CHEBI:64479"/>
    </reaction>
</comment>
<feature type="binding site" evidence="13">
    <location>
        <position position="108"/>
    </location>
    <ligand>
        <name>Mg(2+)</name>
        <dbReference type="ChEBI" id="CHEBI:18420"/>
    </ligand>
</feature>
<dbReference type="GO" id="GO:0008897">
    <property type="term" value="F:holo-[acyl-carrier-protein] synthase activity"/>
    <property type="evidence" value="ECO:0007669"/>
    <property type="project" value="InterPro"/>
</dbReference>
<dbReference type="InterPro" id="IPR008278">
    <property type="entry name" value="4-PPantetheinyl_Trfase_dom"/>
</dbReference>
<evidence type="ECO:0000313" key="16">
    <source>
        <dbReference type="EMBL" id="KMK14149.1"/>
    </source>
</evidence>
<keyword evidence="13" id="KW-0479">Metal-binding</keyword>
<feature type="binding site" evidence="13">
    <location>
        <position position="107"/>
    </location>
    <ligand>
        <name>Mg(2+)</name>
        <dbReference type="ChEBI" id="CHEBI:18420"/>
    </ligand>
</feature>
<dbReference type="STRING" id="61647.LG71_22040"/>
<dbReference type="InterPro" id="IPR003542">
    <property type="entry name" value="Enbac_synth_compD-like"/>
</dbReference>
<comment type="pathway">
    <text evidence="2">Siderophore biosynthesis; enterobactin biosynthesis.</text>
</comment>
<feature type="binding site" evidence="12">
    <location>
        <position position="107"/>
    </location>
    <ligand>
        <name>CoA</name>
        <dbReference type="ChEBI" id="CHEBI:57287"/>
    </ligand>
</feature>
<evidence type="ECO:0000256" key="4">
    <source>
        <dbReference type="ARBA" id="ARBA00011503"/>
    </source>
</evidence>
<evidence type="ECO:0000256" key="7">
    <source>
        <dbReference type="ARBA" id="ARBA00023191"/>
    </source>
</evidence>
<feature type="binding site" evidence="12">
    <location>
        <position position="54"/>
    </location>
    <ligand>
        <name>CoA</name>
        <dbReference type="ChEBI" id="CHEBI:57287"/>
    </ligand>
</feature>
<dbReference type="InterPro" id="IPR041354">
    <property type="entry name" value="4PPT_N"/>
</dbReference>
<dbReference type="Pfam" id="PF01648">
    <property type="entry name" value="ACPS"/>
    <property type="match status" value="1"/>
</dbReference>
<dbReference type="Gene3D" id="3.90.470.20">
    <property type="entry name" value="4'-phosphopantetheinyl transferase domain"/>
    <property type="match status" value="1"/>
</dbReference>
<comment type="caution">
    <text evidence="16">The sequence shown here is derived from an EMBL/GenBank/DDBJ whole genome shotgun (WGS) entry which is preliminary data.</text>
</comment>
<comment type="function">
    <text evidence="1">Involved in the biosynthesis of the siderophore enterobactin (enterochelin), which is a macrocyclic trimeric lactone of N-(2,3-dihydroxybenzoyl)-serine. The serine trilactone serves as a scaffolding for the three catechol functionalities that provide hexadentate coordination for the tightly ligated iron(2+) atoms. Plays an essential role in the assembly of the enterobactin by catalyzing the transfer of the 4'-phosphopantetheine (Ppant) moiety from coenzyme A to the apo-domains of both EntB (ArCP domain) and EntF (PCP domain) to yield their holo-forms which make them competent for the activation of 2,3-dihydroxybenzoate (DHB) and L-serine, respectively.</text>
</comment>
<feature type="binding site" evidence="12">
    <location>
        <position position="156"/>
    </location>
    <ligand>
        <name>CoA</name>
        <dbReference type="ChEBI" id="CHEBI:57287"/>
    </ligand>
</feature>
<organism evidence="16 17">
    <name type="scientific">Pluralibacter gergoviae</name>
    <name type="common">Enterobacter gergoviae</name>
    <dbReference type="NCBI Taxonomy" id="61647"/>
    <lineage>
        <taxon>Bacteria</taxon>
        <taxon>Pseudomonadati</taxon>
        <taxon>Pseudomonadota</taxon>
        <taxon>Gammaproteobacteria</taxon>
        <taxon>Enterobacterales</taxon>
        <taxon>Enterobacteriaceae</taxon>
        <taxon>Pluralibacter</taxon>
    </lineage>
</organism>
<dbReference type="GO" id="GO:0009366">
    <property type="term" value="C:enterobactin synthetase complex"/>
    <property type="evidence" value="ECO:0007669"/>
    <property type="project" value="InterPro"/>
</dbReference>
<evidence type="ECO:0000256" key="8">
    <source>
        <dbReference type="ARBA" id="ARBA00029894"/>
    </source>
</evidence>
<dbReference type="PATRIC" id="fig|61647.15.peg.5326"/>
<dbReference type="InterPro" id="IPR037143">
    <property type="entry name" value="4-PPantetheinyl_Trfase_dom_sf"/>
</dbReference>
<reference evidence="16 17" key="1">
    <citation type="submission" date="2015-05" db="EMBL/GenBank/DDBJ databases">
        <title>Genome sequences of Pluralibacter gergoviae.</title>
        <authorList>
            <person name="Greninger A.L."/>
            <person name="Miller S."/>
        </authorList>
    </citation>
    <scope>NUCLEOTIDE SEQUENCE [LARGE SCALE GENOMIC DNA]</scope>
    <source>
        <strain evidence="16 17">JS81F13</strain>
    </source>
</reference>
<dbReference type="eggNOG" id="COG2977">
    <property type="taxonomic scope" value="Bacteria"/>
</dbReference>
<evidence type="ECO:0000313" key="17">
    <source>
        <dbReference type="Proteomes" id="UP000036196"/>
    </source>
</evidence>
<evidence type="ECO:0000256" key="2">
    <source>
        <dbReference type="ARBA" id="ARBA00004993"/>
    </source>
</evidence>
<comment type="cofactor">
    <cofactor evidence="13">
        <name>Mg(2+)</name>
        <dbReference type="ChEBI" id="CHEBI:18420"/>
    </cofactor>
</comment>
<dbReference type="Proteomes" id="UP000036196">
    <property type="component" value="Unassembled WGS sequence"/>
</dbReference>
<dbReference type="UniPathway" id="UPA00017"/>
<dbReference type="SUPFAM" id="SSF56214">
    <property type="entry name" value="4'-phosphopantetheinyl transferase"/>
    <property type="match status" value="1"/>
</dbReference>
<dbReference type="EMBL" id="LDZF01000008">
    <property type="protein sequence ID" value="KMK14149.1"/>
    <property type="molecule type" value="Genomic_DNA"/>
</dbReference>
<comment type="subunit">
    <text evidence="4">EntB, EntD, EntE, and EntF form a multienzyme complex called enterobactin synthase.</text>
</comment>
<protein>
    <recommendedName>
        <fullName evidence="5">Enterobactin synthase component D</fullName>
    </recommendedName>
    <alternativeName>
        <fullName evidence="8">4'-phosphopantetheinyl transferase EntD</fullName>
    </alternativeName>
    <alternativeName>
        <fullName evidence="9">Enterochelin synthase D</fullName>
    </alternativeName>
</protein>
<keyword evidence="6" id="KW-0808">Transferase</keyword>
<dbReference type="Pfam" id="PF17837">
    <property type="entry name" value="4PPT_N"/>
    <property type="match status" value="1"/>
</dbReference>
<dbReference type="PANTHER" id="PTHR38096:SF1">
    <property type="entry name" value="ENTEROBACTIN SYNTHASE COMPONENT D"/>
    <property type="match status" value="1"/>
</dbReference>
<feature type="binding site" evidence="12">
    <location>
        <begin position="89"/>
        <end position="90"/>
    </location>
    <ligand>
        <name>CoA</name>
        <dbReference type="ChEBI" id="CHEBI:57287"/>
    </ligand>
</feature>
<keyword evidence="13" id="KW-0460">Magnesium</keyword>
<dbReference type="AlphaFoldDB" id="A0A0J5M2I4"/>
<feature type="binding site" evidence="12">
    <location>
        <position position="152"/>
    </location>
    <ligand>
        <name>CoA</name>
        <dbReference type="ChEBI" id="CHEBI:57287"/>
    </ligand>
</feature>
<keyword evidence="17" id="KW-1185">Reference proteome</keyword>
<comment type="catalytic activity">
    <reaction evidence="11">
        <text>apo-[peptidyl-carrier protein] + CoA = holo-[peptidyl-carrier protein] + adenosine 3',5'-bisphosphate + H(+)</text>
        <dbReference type="Rhea" id="RHEA:46228"/>
        <dbReference type="Rhea" id="RHEA-COMP:11479"/>
        <dbReference type="Rhea" id="RHEA-COMP:11480"/>
        <dbReference type="ChEBI" id="CHEBI:15378"/>
        <dbReference type="ChEBI" id="CHEBI:29999"/>
        <dbReference type="ChEBI" id="CHEBI:57287"/>
        <dbReference type="ChEBI" id="CHEBI:58343"/>
        <dbReference type="ChEBI" id="CHEBI:64479"/>
    </reaction>
</comment>
<evidence type="ECO:0000256" key="10">
    <source>
        <dbReference type="ARBA" id="ARBA00049176"/>
    </source>
</evidence>
<dbReference type="GO" id="GO:0005886">
    <property type="term" value="C:plasma membrane"/>
    <property type="evidence" value="ECO:0007669"/>
    <property type="project" value="TreeGrafter"/>
</dbReference>
<dbReference type="RefSeq" id="WP_048278856.1">
    <property type="nucleotide sequence ID" value="NZ_LDZF01000008.1"/>
</dbReference>
<dbReference type="NCBIfam" id="NF007604">
    <property type="entry name" value="PRK10251.1"/>
    <property type="match status" value="1"/>
</dbReference>
<dbReference type="PANTHER" id="PTHR38096">
    <property type="entry name" value="ENTEROBACTIN SYNTHASE COMPONENT D"/>
    <property type="match status" value="1"/>
</dbReference>
<evidence type="ECO:0000256" key="6">
    <source>
        <dbReference type="ARBA" id="ARBA00022679"/>
    </source>
</evidence>
<dbReference type="GO" id="GO:0000287">
    <property type="term" value="F:magnesium ion binding"/>
    <property type="evidence" value="ECO:0007669"/>
    <property type="project" value="InterPro"/>
</dbReference>
<evidence type="ECO:0000256" key="11">
    <source>
        <dbReference type="ARBA" id="ARBA00049191"/>
    </source>
</evidence>
<evidence type="ECO:0000256" key="5">
    <source>
        <dbReference type="ARBA" id="ARBA00019087"/>
    </source>
</evidence>
<comment type="similarity">
    <text evidence="3">Belongs to the P-Pant transferase superfamily. EntD family.</text>
</comment>
<feature type="binding site" evidence="13">
    <location>
        <position position="109"/>
    </location>
    <ligand>
        <name>Mg(2+)</name>
        <dbReference type="ChEBI" id="CHEBI:18420"/>
    </ligand>
</feature>
<name>A0A0J5M2I4_PLUGE</name>
<evidence type="ECO:0000259" key="14">
    <source>
        <dbReference type="Pfam" id="PF01648"/>
    </source>
</evidence>
<evidence type="ECO:0000256" key="9">
    <source>
        <dbReference type="ARBA" id="ARBA00031996"/>
    </source>
</evidence>
<keyword evidence="7" id="KW-0259">Enterobactin biosynthesis</keyword>
<gene>
    <name evidence="16" type="ORF">ABW06_09790</name>
</gene>
<evidence type="ECO:0000256" key="1">
    <source>
        <dbReference type="ARBA" id="ARBA00003937"/>
    </source>
</evidence>